<reference evidence="2" key="1">
    <citation type="submission" date="2020-03" db="EMBL/GenBank/DDBJ databases">
        <title>The deep terrestrial virosphere.</title>
        <authorList>
            <person name="Holmfeldt K."/>
            <person name="Nilsson E."/>
            <person name="Simone D."/>
            <person name="Lopez-Fernandez M."/>
            <person name="Wu X."/>
            <person name="de Brujin I."/>
            <person name="Lundin D."/>
            <person name="Andersson A."/>
            <person name="Bertilsson S."/>
            <person name="Dopson M."/>
        </authorList>
    </citation>
    <scope>NUCLEOTIDE SEQUENCE</scope>
    <source>
        <strain evidence="2">MM415A00821</strain>
    </source>
</reference>
<name>A0A6M3KEB7_9ZZZZ</name>
<sequence>MIKMDIENVNQNIERIEKQSLKSLSKQTTLKTTKRSQQKQLMTRSIILADISGSMRGNKITGLRKALHDIWSHGIECIAFEAELWEVTQNDISNLQPLGGTHMLEALREGWNKKTPHIILITDGQPTDAEDDDILREVYRHREVVIDTIGLGDYGTHDYNPDLLRQIAETTGGRFIDVGEPIKLTNTLQFLLEYRQTSLSQGGSGSSTSGAIQL</sequence>
<gene>
    <name evidence="2" type="ORF">MM415A00821_0017</name>
</gene>
<proteinExistence type="predicted"/>
<dbReference type="AlphaFoldDB" id="A0A6M3KEB7"/>
<dbReference type="InterPro" id="IPR036465">
    <property type="entry name" value="vWFA_dom_sf"/>
</dbReference>
<dbReference type="SUPFAM" id="SSF53300">
    <property type="entry name" value="vWA-like"/>
    <property type="match status" value="1"/>
</dbReference>
<organism evidence="2">
    <name type="scientific">viral metagenome</name>
    <dbReference type="NCBI Taxonomy" id="1070528"/>
    <lineage>
        <taxon>unclassified sequences</taxon>
        <taxon>metagenomes</taxon>
        <taxon>organismal metagenomes</taxon>
    </lineage>
</organism>
<dbReference type="Pfam" id="PF13768">
    <property type="entry name" value="VWA_3"/>
    <property type="match status" value="1"/>
</dbReference>
<feature type="domain" description="VWFA" evidence="1">
    <location>
        <begin position="91"/>
        <end position="174"/>
    </location>
</feature>
<protein>
    <submittedName>
        <fullName evidence="2">Putative von Willebrand factor A domain-containing protein</fullName>
    </submittedName>
</protein>
<dbReference type="CDD" id="cd00198">
    <property type="entry name" value="vWFA"/>
    <property type="match status" value="1"/>
</dbReference>
<evidence type="ECO:0000313" key="2">
    <source>
        <dbReference type="EMBL" id="QJA79895.1"/>
    </source>
</evidence>
<dbReference type="EMBL" id="MT142398">
    <property type="protein sequence ID" value="QJA79895.1"/>
    <property type="molecule type" value="Genomic_DNA"/>
</dbReference>
<accession>A0A6M3KEB7</accession>
<dbReference type="InterPro" id="IPR002035">
    <property type="entry name" value="VWF_A"/>
</dbReference>
<evidence type="ECO:0000259" key="1">
    <source>
        <dbReference type="Pfam" id="PF13768"/>
    </source>
</evidence>
<dbReference type="Gene3D" id="3.40.50.410">
    <property type="entry name" value="von Willebrand factor, type A domain"/>
    <property type="match status" value="1"/>
</dbReference>